<dbReference type="EMBL" id="BAFD01000069">
    <property type="protein sequence ID" value="GAB44543.1"/>
    <property type="molecule type" value="Genomic_DNA"/>
</dbReference>
<evidence type="ECO:0000313" key="5">
    <source>
        <dbReference type="EMBL" id="GAB44543.1"/>
    </source>
</evidence>
<dbReference type="PROSITE" id="PS50297">
    <property type="entry name" value="ANK_REP_REGION"/>
    <property type="match status" value="2"/>
</dbReference>
<dbReference type="PANTHER" id="PTHR24171">
    <property type="entry name" value="ANKYRIN REPEAT DOMAIN-CONTAINING PROTEIN 39-RELATED"/>
    <property type="match status" value="1"/>
</dbReference>
<accession>A0ABQ0HFB2</accession>
<organism evidence="5 6">
    <name type="scientific">Gordonia terrae NBRC 100016</name>
    <dbReference type="NCBI Taxonomy" id="1089454"/>
    <lineage>
        <taxon>Bacteria</taxon>
        <taxon>Bacillati</taxon>
        <taxon>Actinomycetota</taxon>
        <taxon>Actinomycetes</taxon>
        <taxon>Mycobacteriales</taxon>
        <taxon>Gordoniaceae</taxon>
        <taxon>Gordonia</taxon>
    </lineage>
</organism>
<feature type="region of interest" description="Disordered" evidence="4">
    <location>
        <begin position="1"/>
        <end position="25"/>
    </location>
</feature>
<evidence type="ECO:0000256" key="3">
    <source>
        <dbReference type="PROSITE-ProRule" id="PRU00023"/>
    </source>
</evidence>
<comment type="caution">
    <text evidence="5">The sequence shown here is derived from an EMBL/GenBank/DDBJ whole genome shotgun (WGS) entry which is preliminary data.</text>
</comment>
<dbReference type="SUPFAM" id="SSF48403">
    <property type="entry name" value="Ankyrin repeat"/>
    <property type="match status" value="1"/>
</dbReference>
<name>A0ABQ0HFB2_9ACTN</name>
<evidence type="ECO:0000256" key="2">
    <source>
        <dbReference type="ARBA" id="ARBA00023043"/>
    </source>
</evidence>
<dbReference type="Gene3D" id="1.25.40.20">
    <property type="entry name" value="Ankyrin repeat-containing domain"/>
    <property type="match status" value="1"/>
</dbReference>
<reference evidence="5 6" key="1">
    <citation type="submission" date="2012-02" db="EMBL/GenBank/DDBJ databases">
        <title>Whole genome shotgun sequence of Gordonia terrae NBRC 100016.</title>
        <authorList>
            <person name="Takarada H."/>
            <person name="Hosoyama A."/>
            <person name="Tsuchikane K."/>
            <person name="Katsumata H."/>
            <person name="Yamazaki S."/>
            <person name="Fujita N."/>
        </authorList>
    </citation>
    <scope>NUCLEOTIDE SEQUENCE [LARGE SCALE GENOMIC DNA]</scope>
    <source>
        <strain evidence="5 6">NBRC 100016</strain>
    </source>
</reference>
<dbReference type="InterPro" id="IPR002110">
    <property type="entry name" value="Ankyrin_rpt"/>
</dbReference>
<dbReference type="Proteomes" id="UP000004881">
    <property type="component" value="Unassembled WGS sequence"/>
</dbReference>
<proteinExistence type="predicted"/>
<keyword evidence="6" id="KW-1185">Reference proteome</keyword>
<feature type="repeat" description="ANK" evidence="3">
    <location>
        <begin position="96"/>
        <end position="122"/>
    </location>
</feature>
<dbReference type="RefSeq" id="WP_004021398.1">
    <property type="nucleotide sequence ID" value="NZ_BAFD01000069.1"/>
</dbReference>
<feature type="repeat" description="ANK" evidence="3">
    <location>
        <begin position="63"/>
        <end position="95"/>
    </location>
</feature>
<dbReference type="PROSITE" id="PS50088">
    <property type="entry name" value="ANK_REPEAT"/>
    <property type="match status" value="2"/>
</dbReference>
<dbReference type="InterPro" id="IPR036770">
    <property type="entry name" value="Ankyrin_rpt-contain_sf"/>
</dbReference>
<dbReference type="GeneID" id="32686376"/>
<gene>
    <name evidence="5" type="ORF">GOTRE_069_00310</name>
</gene>
<evidence type="ECO:0008006" key="7">
    <source>
        <dbReference type="Google" id="ProtNLM"/>
    </source>
</evidence>
<keyword evidence="1" id="KW-0677">Repeat</keyword>
<evidence type="ECO:0000256" key="4">
    <source>
        <dbReference type="SAM" id="MobiDB-lite"/>
    </source>
</evidence>
<protein>
    <recommendedName>
        <fullName evidence="7">Ankyrin repeat domain-containing protein</fullName>
    </recommendedName>
</protein>
<evidence type="ECO:0000313" key="6">
    <source>
        <dbReference type="Proteomes" id="UP000004881"/>
    </source>
</evidence>
<dbReference type="PANTHER" id="PTHR24171:SF8">
    <property type="entry name" value="BRCA1-ASSOCIATED RING DOMAIN PROTEIN 1"/>
    <property type="match status" value="1"/>
</dbReference>
<dbReference type="Pfam" id="PF12796">
    <property type="entry name" value="Ank_2"/>
    <property type="match status" value="1"/>
</dbReference>
<keyword evidence="2 3" id="KW-0040">ANK repeat</keyword>
<evidence type="ECO:0000256" key="1">
    <source>
        <dbReference type="ARBA" id="ARBA00022737"/>
    </source>
</evidence>
<dbReference type="SMART" id="SM00248">
    <property type="entry name" value="ANK"/>
    <property type="match status" value="2"/>
</dbReference>
<sequence>MPGGTPTLAGVAAHPDDRPASGAPSPDVVELATRLFDMARSGDAETLSSYLDAGVPADLRNQSGDSLLMLAAYHGHASTVSALLARGADADLANDKGQTPLAGAVFKGFDDVVRVLVDAGADPYGGTPDADAAASMFGRDDLRRLWT</sequence>